<gene>
    <name evidence="2" type="ORF">AXK60_09345</name>
</gene>
<accession>A0A138ABJ9</accession>
<dbReference type="InterPro" id="IPR050564">
    <property type="entry name" value="F420-G6PD/mer"/>
</dbReference>
<comment type="caution">
    <text evidence="2">The sequence shown here is derived from an EMBL/GenBank/DDBJ whole genome shotgun (WGS) entry which is preliminary data.</text>
</comment>
<dbReference type="InterPro" id="IPR011251">
    <property type="entry name" value="Luciferase-like_dom"/>
</dbReference>
<sequence length="297" mass="32397">MDYLRPVEFGLFVTPSAAALDNCFALADLADGRVEFLGVQDHPYQKAFVDTFTLIGALLDRTEEVRVFPDVANLPLRPPAVMAQAAATLDLLSDGPFELGLGAGAFWPAIAAMDGPERTPGEAAGALKDAVEVIRLMWSGERSVRFPGEHYRLDGVHPGPRPAHDIGIWLGVGGPKLLRYLGGHADGWAPSNSFFPPPALPERHEAIDDGARAAGRDPASIRRIYNIFGSIDDAPSDEMFHGTVDQWTQRLTGLVVDTGMDTFVFGAEDDDYEQCRRFVEEVAPRVRQRVTEARSGR</sequence>
<dbReference type="PANTHER" id="PTHR43244">
    <property type="match status" value="1"/>
</dbReference>
<dbReference type="AlphaFoldDB" id="A0A138ABJ9"/>
<dbReference type="EMBL" id="LSRF01000055">
    <property type="protein sequence ID" value="KXP07822.1"/>
    <property type="molecule type" value="Genomic_DNA"/>
</dbReference>
<dbReference type="GO" id="GO:0016705">
    <property type="term" value="F:oxidoreductase activity, acting on paired donors, with incorporation or reduction of molecular oxygen"/>
    <property type="evidence" value="ECO:0007669"/>
    <property type="project" value="InterPro"/>
</dbReference>
<dbReference type="OrthoDB" id="9775082at2"/>
<dbReference type="Pfam" id="PF00296">
    <property type="entry name" value="Bac_luciferase"/>
    <property type="match status" value="1"/>
</dbReference>
<dbReference type="PANTHER" id="PTHR43244:SF2">
    <property type="entry name" value="CONSERVED HYPOTHETICAL ALANINE AND PROLINE-RICH PROTEIN"/>
    <property type="match status" value="1"/>
</dbReference>
<dbReference type="RefSeq" id="WP_068571736.1">
    <property type="nucleotide sequence ID" value="NZ_LSRF01000055.1"/>
</dbReference>
<proteinExistence type="predicted"/>
<dbReference type="CDD" id="cd01097">
    <property type="entry name" value="Tetrahydromethanopterin_reductase"/>
    <property type="match status" value="1"/>
</dbReference>
<evidence type="ECO:0000259" key="1">
    <source>
        <dbReference type="Pfam" id="PF00296"/>
    </source>
</evidence>
<protein>
    <submittedName>
        <fullName evidence="2">N5,N10-methylene tetrahydromethanopterin reductase</fullName>
    </submittedName>
</protein>
<feature type="domain" description="Luciferase-like" evidence="1">
    <location>
        <begin position="45"/>
        <end position="235"/>
    </location>
</feature>
<dbReference type="Proteomes" id="UP000070258">
    <property type="component" value="Unassembled WGS sequence"/>
</dbReference>
<dbReference type="STRING" id="239498.AXK60_09345"/>
<dbReference type="SUPFAM" id="SSF51679">
    <property type="entry name" value="Bacterial luciferase-like"/>
    <property type="match status" value="1"/>
</dbReference>
<dbReference type="InterPro" id="IPR036661">
    <property type="entry name" value="Luciferase-like_sf"/>
</dbReference>
<name>A0A138ABJ9_9ACTN</name>
<evidence type="ECO:0000313" key="2">
    <source>
        <dbReference type="EMBL" id="KXP07822.1"/>
    </source>
</evidence>
<reference evidence="3" key="1">
    <citation type="submission" date="2016-02" db="EMBL/GenBank/DDBJ databases">
        <authorList>
            <person name="Wen L."/>
            <person name="He K."/>
            <person name="Yang H."/>
        </authorList>
    </citation>
    <scope>NUCLEOTIDE SEQUENCE [LARGE SCALE GENOMIC DNA]</scope>
    <source>
        <strain evidence="3">JCM 15929</strain>
    </source>
</reference>
<evidence type="ECO:0000313" key="3">
    <source>
        <dbReference type="Proteomes" id="UP000070258"/>
    </source>
</evidence>
<dbReference type="Gene3D" id="3.20.20.30">
    <property type="entry name" value="Luciferase-like domain"/>
    <property type="match status" value="1"/>
</dbReference>
<organism evidence="2 3">
    <name type="scientific">Tsukamurella pseudospumae</name>
    <dbReference type="NCBI Taxonomy" id="239498"/>
    <lineage>
        <taxon>Bacteria</taxon>
        <taxon>Bacillati</taxon>
        <taxon>Actinomycetota</taxon>
        <taxon>Actinomycetes</taxon>
        <taxon>Mycobacteriales</taxon>
        <taxon>Tsukamurellaceae</taxon>
        <taxon>Tsukamurella</taxon>
    </lineage>
</organism>